<reference evidence="3" key="1">
    <citation type="journal article" date="2019" name="Int. J. Syst. Evol. Microbiol.">
        <title>The Global Catalogue of Microorganisms (GCM) 10K type strain sequencing project: providing services to taxonomists for standard genome sequencing and annotation.</title>
        <authorList>
            <consortium name="The Broad Institute Genomics Platform"/>
            <consortium name="The Broad Institute Genome Sequencing Center for Infectious Disease"/>
            <person name="Wu L."/>
            <person name="Ma J."/>
        </authorList>
    </citation>
    <scope>NUCLEOTIDE SEQUENCE [LARGE SCALE GENOMIC DNA]</scope>
    <source>
        <strain evidence="3">JCM 10649</strain>
    </source>
</reference>
<dbReference type="EMBL" id="BAAAHB010000098">
    <property type="protein sequence ID" value="GAA0487446.1"/>
    <property type="molecule type" value="Genomic_DNA"/>
</dbReference>
<evidence type="ECO:0000313" key="2">
    <source>
        <dbReference type="EMBL" id="GAA0487446.1"/>
    </source>
</evidence>
<name>A0ABP3KWJ7_9ACTN</name>
<dbReference type="InterPro" id="IPR057170">
    <property type="entry name" value="DUF7848"/>
</dbReference>
<comment type="caution">
    <text evidence="2">The sequence shown here is derived from an EMBL/GenBank/DDBJ whole genome shotgun (WGS) entry which is preliminary data.</text>
</comment>
<dbReference type="Pfam" id="PF25232">
    <property type="entry name" value="DUF7848"/>
    <property type="match status" value="1"/>
</dbReference>
<organism evidence="2 3">
    <name type="scientific">Streptomyces stramineus</name>
    <dbReference type="NCBI Taxonomy" id="173861"/>
    <lineage>
        <taxon>Bacteria</taxon>
        <taxon>Bacillati</taxon>
        <taxon>Actinomycetota</taxon>
        <taxon>Actinomycetes</taxon>
        <taxon>Kitasatosporales</taxon>
        <taxon>Streptomycetaceae</taxon>
        <taxon>Streptomyces</taxon>
    </lineage>
</organism>
<dbReference type="Proteomes" id="UP001499895">
    <property type="component" value="Unassembled WGS sequence"/>
</dbReference>
<sequence>MSTRKHFRFGTWTLQPDREPDAEPVTYAMQCAVCEEHSATVEDPSDAQGWTFRHAGRNPSHHTYRELITRPWRAWMAEPPLTGV</sequence>
<evidence type="ECO:0000313" key="3">
    <source>
        <dbReference type="Proteomes" id="UP001499895"/>
    </source>
</evidence>
<evidence type="ECO:0000259" key="1">
    <source>
        <dbReference type="Pfam" id="PF25232"/>
    </source>
</evidence>
<feature type="domain" description="DUF7848" evidence="1">
    <location>
        <begin position="1"/>
        <end position="78"/>
    </location>
</feature>
<gene>
    <name evidence="2" type="ORF">GCM10009544_55920</name>
</gene>
<keyword evidence="3" id="KW-1185">Reference proteome</keyword>
<protein>
    <recommendedName>
        <fullName evidence="1">DUF7848 domain-containing protein</fullName>
    </recommendedName>
</protein>
<accession>A0ABP3KWJ7</accession>
<proteinExistence type="predicted"/>